<evidence type="ECO:0000256" key="1">
    <source>
        <dbReference type="SAM" id="MobiDB-lite"/>
    </source>
</evidence>
<name>A0A381XCW2_9ZZZZ</name>
<accession>A0A381XCW2</accession>
<sequence length="68" mass="7117">MRSSKIQILIVALTALLLSTGARGGCGGNGSSEPTIDGPTTESSCPAEMPEPWSACDLEDGERCQYEK</sequence>
<feature type="non-terminal residue" evidence="2">
    <location>
        <position position="68"/>
    </location>
</feature>
<reference evidence="2" key="1">
    <citation type="submission" date="2018-05" db="EMBL/GenBank/DDBJ databases">
        <authorList>
            <person name="Lanie J.A."/>
            <person name="Ng W.-L."/>
            <person name="Kazmierczak K.M."/>
            <person name="Andrzejewski T.M."/>
            <person name="Davidsen T.M."/>
            <person name="Wayne K.J."/>
            <person name="Tettelin H."/>
            <person name="Glass J.I."/>
            <person name="Rusch D."/>
            <person name="Podicherti R."/>
            <person name="Tsui H.-C.T."/>
            <person name="Winkler M.E."/>
        </authorList>
    </citation>
    <scope>NUCLEOTIDE SEQUENCE</scope>
</reference>
<protein>
    <submittedName>
        <fullName evidence="2">Uncharacterized protein</fullName>
    </submittedName>
</protein>
<dbReference type="AlphaFoldDB" id="A0A381XCW2"/>
<gene>
    <name evidence="2" type="ORF">METZ01_LOCUS115450</name>
</gene>
<dbReference type="EMBL" id="UINC01014725">
    <property type="protein sequence ID" value="SVA62596.1"/>
    <property type="molecule type" value="Genomic_DNA"/>
</dbReference>
<evidence type="ECO:0000313" key="2">
    <source>
        <dbReference type="EMBL" id="SVA62596.1"/>
    </source>
</evidence>
<organism evidence="2">
    <name type="scientific">marine metagenome</name>
    <dbReference type="NCBI Taxonomy" id="408172"/>
    <lineage>
        <taxon>unclassified sequences</taxon>
        <taxon>metagenomes</taxon>
        <taxon>ecological metagenomes</taxon>
    </lineage>
</organism>
<proteinExistence type="predicted"/>
<feature type="compositionally biased region" description="Polar residues" evidence="1">
    <location>
        <begin position="31"/>
        <end position="44"/>
    </location>
</feature>
<feature type="region of interest" description="Disordered" evidence="1">
    <location>
        <begin position="21"/>
        <end position="56"/>
    </location>
</feature>